<dbReference type="InterPro" id="IPR000225">
    <property type="entry name" value="Armadillo"/>
</dbReference>
<dbReference type="SUPFAM" id="SSF52058">
    <property type="entry name" value="L domain-like"/>
    <property type="match status" value="1"/>
</dbReference>
<dbReference type="Gene3D" id="1.25.10.10">
    <property type="entry name" value="Leucine-rich Repeat Variant"/>
    <property type="match status" value="1"/>
</dbReference>
<dbReference type="Gene3D" id="3.40.1090.10">
    <property type="entry name" value="Cytosolic phospholipase A2 catalytic domain"/>
    <property type="match status" value="1"/>
</dbReference>
<evidence type="ECO:0000313" key="8">
    <source>
        <dbReference type="EMBL" id="KAL3519481.1"/>
    </source>
</evidence>
<protein>
    <recommendedName>
        <fullName evidence="7">PNPLA domain-containing protein</fullName>
    </recommendedName>
</protein>
<dbReference type="SMART" id="SM00185">
    <property type="entry name" value="ARM"/>
    <property type="match status" value="3"/>
</dbReference>
<evidence type="ECO:0000256" key="4">
    <source>
        <dbReference type="ARBA" id="ARBA00022963"/>
    </source>
</evidence>
<feature type="short sequence motif" description="DGA/G" evidence="6">
    <location>
        <begin position="731"/>
        <end position="733"/>
    </location>
</feature>
<evidence type="ECO:0000256" key="3">
    <source>
        <dbReference type="ARBA" id="ARBA00022801"/>
    </source>
</evidence>
<dbReference type="PANTHER" id="PTHR24185:SF1">
    <property type="entry name" value="CALCIUM-INDEPENDENT PHOSPHOLIPASE A2-GAMMA"/>
    <property type="match status" value="1"/>
</dbReference>
<accession>A0ABD2ZJ78</accession>
<evidence type="ECO:0000313" key="9">
    <source>
        <dbReference type="Proteomes" id="UP001630127"/>
    </source>
</evidence>
<evidence type="ECO:0000256" key="1">
    <source>
        <dbReference type="ARBA" id="ARBA00022614"/>
    </source>
</evidence>
<comment type="caution">
    <text evidence="8">The sequence shown here is derived from an EMBL/GenBank/DDBJ whole genome shotgun (WGS) entry which is preliminary data.</text>
</comment>
<dbReference type="Proteomes" id="UP001630127">
    <property type="component" value="Unassembled WGS sequence"/>
</dbReference>
<dbReference type="PANTHER" id="PTHR24185">
    <property type="entry name" value="CALCIUM-INDEPENDENT PHOSPHOLIPASE A2-GAMMA"/>
    <property type="match status" value="1"/>
</dbReference>
<dbReference type="InterPro" id="IPR032675">
    <property type="entry name" value="LRR_dom_sf"/>
</dbReference>
<feature type="short sequence motif" description="GXSXG" evidence="6">
    <location>
        <begin position="537"/>
        <end position="541"/>
    </location>
</feature>
<keyword evidence="1" id="KW-0433">Leucine-rich repeat</keyword>
<keyword evidence="4 6" id="KW-0442">Lipid degradation</keyword>
<dbReference type="GO" id="GO:0016042">
    <property type="term" value="P:lipid catabolic process"/>
    <property type="evidence" value="ECO:0007669"/>
    <property type="project" value="UniProtKB-UniRule"/>
</dbReference>
<evidence type="ECO:0000259" key="7">
    <source>
        <dbReference type="PROSITE" id="PS51635"/>
    </source>
</evidence>
<dbReference type="Pfam" id="PF01734">
    <property type="entry name" value="Patatin"/>
    <property type="match status" value="1"/>
</dbReference>
<dbReference type="SUPFAM" id="SSF52151">
    <property type="entry name" value="FabD/lysophospholipase-like"/>
    <property type="match status" value="1"/>
</dbReference>
<feature type="short sequence motif" description="GXGXXG" evidence="6">
    <location>
        <begin position="505"/>
        <end position="510"/>
    </location>
</feature>
<dbReference type="AlphaFoldDB" id="A0ABD2ZJ78"/>
<name>A0ABD2ZJ78_9GENT</name>
<dbReference type="InterPro" id="IPR016024">
    <property type="entry name" value="ARM-type_fold"/>
</dbReference>
<dbReference type="SMART" id="SM00369">
    <property type="entry name" value="LRR_TYP"/>
    <property type="match status" value="3"/>
</dbReference>
<feature type="active site" description="Nucleophile" evidence="6">
    <location>
        <position position="539"/>
    </location>
</feature>
<dbReference type="InterPro" id="IPR016035">
    <property type="entry name" value="Acyl_Trfase/lysoPLipase"/>
</dbReference>
<dbReference type="EMBL" id="JBJUIK010000008">
    <property type="protein sequence ID" value="KAL3519481.1"/>
    <property type="molecule type" value="Genomic_DNA"/>
</dbReference>
<feature type="active site" description="Proton acceptor" evidence="6">
    <location>
        <position position="731"/>
    </location>
</feature>
<dbReference type="CDD" id="cd07211">
    <property type="entry name" value="Pat_PNPLA8"/>
    <property type="match status" value="1"/>
</dbReference>
<feature type="domain" description="PNPLA" evidence="7">
    <location>
        <begin position="501"/>
        <end position="744"/>
    </location>
</feature>
<evidence type="ECO:0000256" key="6">
    <source>
        <dbReference type="PROSITE-ProRule" id="PRU01161"/>
    </source>
</evidence>
<sequence>MWDWGWPYVPDAFHLSLDYAADKDATPTSSASEDNRNLGFQIHLRWTASEDEDKVTVRLQSEVSSALRSRHDVEGNLGPDDFPARVEKEREPLRRVTMWKSAKLGQEGDGMGVFSRLMRSNFSFSRSAAVVAGCAGHWKGVVMVNISGVGLSVLPVEVTQLPLLKELYVSDNKLSTLPHELGSLKHLKVLAVDRNVLLSVPVELSQCDSLIELSMEHNRLIRPNFNFRSMAQLHVLRLLGNPLEFLPDILPLDKLCHLSLVNIRIIADDNLQIKIEDTPFLISSPHKLSFFFSLIFRFSACQHILLVSAVAKLMQDEENRYVVGNDKNAVQQLMSMICNDDQHVVEQACSVLSSLASDFSVAMQLIKFSIMQRIQEVLKSPSQEKKVISVLQIVVKLAFTSDIVAHEMLTEDMLKSLELLCADGNTEVQRLALLAAGNLAFCLDNRHTLVTSKSLRNLLARESEPSVNKAAARALAILGENEELRRAIGGRQIPKRGLRILSMDGGGMKGLATIRMLREIEKGTGKQIHDLFDLICGTSTGGILAVALGIKLMSLKRCEEIYKELGKHVFAESAPEDNEEPGLGEKMDQIYKSSTRGLRAILHGSKYSTDQFERLLKEICADEDGDLLIESAVKRVPKVFVLSTLVSVAPAQPFIFRNYQYPAGTLEISSSISENLATDGLEEATAEVQVGSRRNAILGSCKHLVWQAIRASSAAPYYFDDFSDGAHSWQDGAIVANNPTIFAIREAQLLWPDSKIDCLVSIGCGSVPIKVRKCGWRLIDTIQMLIESVCSVDRVEEALSTLRTLFPDVQYFRFKPVDDRCEMELDETNPAILLKLEAATDDYIKKNSQSFNNLCEKLLQNSCDDKFPDCPKQLFRNAKDLKVVDNNSPSLGMRRGVLLVEASNGPESERVFHHARSLEKFCDHAGITLSLVNDMSGTLEATAESTFATSFTSPLFTGCFKSSPLFYSPFPKTTASPTDSPAKHRQLSVPILSLPDKLQNSPQVGVIHLALQNDLHGSVLSWKNDVFVVAEPGELADKFLQTIKCSPPAMFRGRWRKNVSIITDISTISDLVSSRPNFQIGDVVHRYIGRQTQVMKNEQEIAAYMFRRTLPSVCLTPEDVRLMVGAWRDRIIIFTGICGPTDALVKSLLDSGAKAVICPSAKPEETQLTTFQGSDEFSGVESERVELGDEVEGEGMESPSLTSEPERNVKRSRCFWDDDHEELSEFVCKLYGFLFGGAPVSEALKNALALHHHRLRYSCHLPNRSVP</sequence>
<dbReference type="Gene3D" id="3.80.10.10">
    <property type="entry name" value="Ribonuclease Inhibitor"/>
    <property type="match status" value="1"/>
</dbReference>
<dbReference type="PROSITE" id="PS51635">
    <property type="entry name" value="PNPLA"/>
    <property type="match status" value="1"/>
</dbReference>
<keyword evidence="5 6" id="KW-0443">Lipid metabolism</keyword>
<evidence type="ECO:0000256" key="2">
    <source>
        <dbReference type="ARBA" id="ARBA00022737"/>
    </source>
</evidence>
<dbReference type="SUPFAM" id="SSF48371">
    <property type="entry name" value="ARM repeat"/>
    <property type="match status" value="1"/>
</dbReference>
<keyword evidence="9" id="KW-1185">Reference proteome</keyword>
<evidence type="ECO:0000256" key="5">
    <source>
        <dbReference type="ARBA" id="ARBA00023098"/>
    </source>
</evidence>
<keyword evidence="3 6" id="KW-0378">Hydrolase</keyword>
<keyword evidence="2" id="KW-0677">Repeat</keyword>
<organism evidence="8 9">
    <name type="scientific">Cinchona calisaya</name>
    <dbReference type="NCBI Taxonomy" id="153742"/>
    <lineage>
        <taxon>Eukaryota</taxon>
        <taxon>Viridiplantae</taxon>
        <taxon>Streptophyta</taxon>
        <taxon>Embryophyta</taxon>
        <taxon>Tracheophyta</taxon>
        <taxon>Spermatophyta</taxon>
        <taxon>Magnoliopsida</taxon>
        <taxon>eudicotyledons</taxon>
        <taxon>Gunneridae</taxon>
        <taxon>Pentapetalae</taxon>
        <taxon>asterids</taxon>
        <taxon>lamiids</taxon>
        <taxon>Gentianales</taxon>
        <taxon>Rubiaceae</taxon>
        <taxon>Cinchonoideae</taxon>
        <taxon>Cinchoneae</taxon>
        <taxon>Cinchona</taxon>
    </lineage>
</organism>
<reference evidence="8 9" key="1">
    <citation type="submission" date="2024-11" db="EMBL/GenBank/DDBJ databases">
        <title>A near-complete genome assembly of Cinchona calisaya.</title>
        <authorList>
            <person name="Lian D.C."/>
            <person name="Zhao X.W."/>
            <person name="Wei L."/>
        </authorList>
    </citation>
    <scope>NUCLEOTIDE SEQUENCE [LARGE SCALE GENOMIC DNA]</scope>
    <source>
        <tissue evidence="8">Nenye</tissue>
    </source>
</reference>
<dbReference type="InterPro" id="IPR002641">
    <property type="entry name" value="PNPLA_dom"/>
</dbReference>
<dbReference type="InterPro" id="IPR045217">
    <property type="entry name" value="PNPLA8-like"/>
</dbReference>
<dbReference type="InterPro" id="IPR003591">
    <property type="entry name" value="Leu-rich_rpt_typical-subtyp"/>
</dbReference>
<dbReference type="GO" id="GO:0016787">
    <property type="term" value="F:hydrolase activity"/>
    <property type="evidence" value="ECO:0007669"/>
    <property type="project" value="UniProtKB-UniRule"/>
</dbReference>
<gene>
    <name evidence="8" type="ORF">ACH5RR_017630</name>
</gene>
<proteinExistence type="predicted"/>
<dbReference type="InterPro" id="IPR011989">
    <property type="entry name" value="ARM-like"/>
</dbReference>